<dbReference type="Pfam" id="PF03781">
    <property type="entry name" value="FGE-sulfatase"/>
    <property type="match status" value="1"/>
</dbReference>
<dbReference type="Proteomes" id="UP001428290">
    <property type="component" value="Unassembled WGS sequence"/>
</dbReference>
<accession>A0ABP9X8T4</accession>
<dbReference type="Gene3D" id="3.90.1580.10">
    <property type="entry name" value="paralog of FGE (formylglycine-generating enzyme)"/>
    <property type="match status" value="1"/>
</dbReference>
<dbReference type="SUPFAM" id="SSF52540">
    <property type="entry name" value="P-loop containing nucleoside triphosphate hydrolases"/>
    <property type="match status" value="1"/>
</dbReference>
<feature type="domain" description="NACHT" evidence="1">
    <location>
        <begin position="148"/>
        <end position="302"/>
    </location>
</feature>
<reference evidence="2 3" key="1">
    <citation type="submission" date="2024-02" db="EMBL/GenBank/DDBJ databases">
        <title>Herpetosiphon gulosus NBRC 112829.</title>
        <authorList>
            <person name="Ichikawa N."/>
            <person name="Katano-Makiyama Y."/>
            <person name="Hidaka K."/>
        </authorList>
    </citation>
    <scope>NUCLEOTIDE SEQUENCE [LARGE SCALE GENOMIC DNA]</scope>
    <source>
        <strain evidence="2 3">NBRC 112829</strain>
    </source>
</reference>
<dbReference type="InterPro" id="IPR042095">
    <property type="entry name" value="SUMF_sf"/>
</dbReference>
<dbReference type="InterPro" id="IPR016187">
    <property type="entry name" value="CTDL_fold"/>
</dbReference>
<dbReference type="InterPro" id="IPR005532">
    <property type="entry name" value="SUMF_dom"/>
</dbReference>
<dbReference type="InterPro" id="IPR027417">
    <property type="entry name" value="P-loop_NTPase"/>
</dbReference>
<name>A0ABP9X8T4_9CHLR</name>
<dbReference type="EMBL" id="BAABRU010000039">
    <property type="protein sequence ID" value="GAA5531253.1"/>
    <property type="molecule type" value="Genomic_DNA"/>
</dbReference>
<sequence>MATNTTGSVNADDSEFYGPVVGVNLGTIIYGRPPEETERQRLVAYLEQLSNSHRIMRVVGQGSSHLTSGIDLASAYMMLAVENRYRQMFLLTIDEFEVDQTDQFSIPEELSVDRCLPDQAIVRVAPNTADTLALFRAELVTETVLENPHLVLCGPPGSGKSTFAKHLVWALAQRGLDQINHYTGLLGWNDQRRLLPVLMPLRQLAGALVGKDLGLNGTSNIGLLLNAVCAHLQTQYWLDQPRKLLDAGLERSFKVLLVFDGLDEVPLDATTESLDRTSLLNFLYLFANCYDARILITCRSRAWTQEYHHITHWPMVELAPLTGGQITQFINNWLPLLHTKGLIEHEAIERYSEQLLHSLLDPQRTKLRKMAENPLLLSMMIFVMVRKGVLPRDRHSLYEEILQQLLGEWHVASRDGQNLGQAIGDEQITGEELRDQVLDRLCYQAHLNTTSKDGRGRIPSRELKAELMEYFARVNLADPYRAAERCVVYIDQCSGLIQPEDDGTVYAFAHLTLQEHSAGRHLVFYESLNQLLRLRRDDRWREPIFLGVGCLTKASLGAAKIEQVLTALVDPYAHEVGEMHRYDWYRDLVLAAELGADCNWGLLRGKQIQVDRIQRRLREGLGMLLNDYDHAQAALTHYHGQPMEPAPLLARERQKAAELLAGLGDPRYPIKIDQWLEETHQLSTKFGREGNHYWRYVPAGQYQIGGWKATDPTTSVVLQPYWVGRFMVTVEQYRAFINAGGYTNDAWWTPHGHAWKNDYQRHTPHLWDTQTAQEYVNQPVYGVTWYEAMAYCNWLSAQFGNLLPQGYRICLASEAEWEVAVSYNTHGFPQIAPWGNLPATPEHAVYDWSKAQRPLSVGLGLVGQAACGALDSVGNVWEWTSTPYQQGIHGVQQAVDDYDNWMVLRGGSHYEAGIYVFCALRLKGRPGNGTYNIGFRCLIAPRSYVSVG</sequence>
<organism evidence="2 3">
    <name type="scientific">Herpetosiphon gulosus</name>
    <dbReference type="NCBI Taxonomy" id="1973496"/>
    <lineage>
        <taxon>Bacteria</taxon>
        <taxon>Bacillati</taxon>
        <taxon>Chloroflexota</taxon>
        <taxon>Chloroflexia</taxon>
        <taxon>Herpetosiphonales</taxon>
        <taxon>Herpetosiphonaceae</taxon>
        <taxon>Herpetosiphon</taxon>
    </lineage>
</organism>
<dbReference type="PROSITE" id="PS50837">
    <property type="entry name" value="NACHT"/>
    <property type="match status" value="1"/>
</dbReference>
<evidence type="ECO:0000313" key="3">
    <source>
        <dbReference type="Proteomes" id="UP001428290"/>
    </source>
</evidence>
<dbReference type="Gene3D" id="3.40.50.300">
    <property type="entry name" value="P-loop containing nucleotide triphosphate hydrolases"/>
    <property type="match status" value="1"/>
</dbReference>
<proteinExistence type="predicted"/>
<gene>
    <name evidence="2" type="primary">egtB_9</name>
    <name evidence="2" type="ORF">Hgul01_05078</name>
</gene>
<dbReference type="InterPro" id="IPR051043">
    <property type="entry name" value="Sulfatase_Mod_Factor_Kinase"/>
</dbReference>
<keyword evidence="3" id="KW-1185">Reference proteome</keyword>
<dbReference type="PANTHER" id="PTHR23150:SF19">
    <property type="entry name" value="FORMYLGLYCINE-GENERATING ENZYME"/>
    <property type="match status" value="1"/>
</dbReference>
<dbReference type="SUPFAM" id="SSF56436">
    <property type="entry name" value="C-type lectin-like"/>
    <property type="match status" value="1"/>
</dbReference>
<protein>
    <submittedName>
        <fullName evidence="2">Hercynine oxygenase</fullName>
    </submittedName>
</protein>
<evidence type="ECO:0000313" key="2">
    <source>
        <dbReference type="EMBL" id="GAA5531253.1"/>
    </source>
</evidence>
<dbReference type="InterPro" id="IPR007111">
    <property type="entry name" value="NACHT_NTPase"/>
</dbReference>
<dbReference type="Pfam" id="PF05729">
    <property type="entry name" value="NACHT"/>
    <property type="match status" value="1"/>
</dbReference>
<dbReference type="RefSeq" id="WP_345724824.1">
    <property type="nucleotide sequence ID" value="NZ_BAABRU010000039.1"/>
</dbReference>
<evidence type="ECO:0000259" key="1">
    <source>
        <dbReference type="PROSITE" id="PS50837"/>
    </source>
</evidence>
<comment type="caution">
    <text evidence="2">The sequence shown here is derived from an EMBL/GenBank/DDBJ whole genome shotgun (WGS) entry which is preliminary data.</text>
</comment>
<dbReference type="PANTHER" id="PTHR23150">
    <property type="entry name" value="SULFATASE MODIFYING FACTOR 1, 2"/>
    <property type="match status" value="1"/>
</dbReference>